<evidence type="ECO:0000256" key="1">
    <source>
        <dbReference type="SAM" id="MobiDB-lite"/>
    </source>
</evidence>
<reference evidence="2" key="1">
    <citation type="submission" date="2021-02" db="EMBL/GenBank/DDBJ databases">
        <authorList>
            <person name="Dougan E. K."/>
            <person name="Rhodes N."/>
            <person name="Thang M."/>
            <person name="Chan C."/>
        </authorList>
    </citation>
    <scope>NUCLEOTIDE SEQUENCE</scope>
</reference>
<protein>
    <submittedName>
        <fullName evidence="2">Uncharacterized protein</fullName>
    </submittedName>
</protein>
<dbReference type="Proteomes" id="UP000626109">
    <property type="component" value="Unassembled WGS sequence"/>
</dbReference>
<evidence type="ECO:0000313" key="2">
    <source>
        <dbReference type="EMBL" id="CAE8658999.1"/>
    </source>
</evidence>
<comment type="caution">
    <text evidence="2">The sequence shown here is derived from an EMBL/GenBank/DDBJ whole genome shotgun (WGS) entry which is preliminary data.</text>
</comment>
<proteinExistence type="predicted"/>
<dbReference type="AlphaFoldDB" id="A0A813IZ08"/>
<evidence type="ECO:0000313" key="3">
    <source>
        <dbReference type="Proteomes" id="UP000626109"/>
    </source>
</evidence>
<feature type="non-terminal residue" evidence="2">
    <location>
        <position position="1"/>
    </location>
</feature>
<gene>
    <name evidence="2" type="ORF">PGLA2088_LOCUS13647</name>
</gene>
<dbReference type="EMBL" id="CAJNNW010016386">
    <property type="protein sequence ID" value="CAE8658999.1"/>
    <property type="molecule type" value="Genomic_DNA"/>
</dbReference>
<sequence length="94" mass="9805">MAVVVESTYCDVDVSFVLSQSSPSPSTGASGPPSHKSWLRSGAWSPSRALVEIDRVHLAVSSEASAAPEESESTSAAQAVRCVSLRVDGELDLD</sequence>
<feature type="region of interest" description="Disordered" evidence="1">
    <location>
        <begin position="19"/>
        <end position="41"/>
    </location>
</feature>
<accession>A0A813IZ08</accession>
<feature type="compositionally biased region" description="Low complexity" evidence="1">
    <location>
        <begin position="19"/>
        <end position="34"/>
    </location>
</feature>
<organism evidence="2 3">
    <name type="scientific">Polarella glacialis</name>
    <name type="common">Dinoflagellate</name>
    <dbReference type="NCBI Taxonomy" id="89957"/>
    <lineage>
        <taxon>Eukaryota</taxon>
        <taxon>Sar</taxon>
        <taxon>Alveolata</taxon>
        <taxon>Dinophyceae</taxon>
        <taxon>Suessiales</taxon>
        <taxon>Suessiaceae</taxon>
        <taxon>Polarella</taxon>
    </lineage>
</organism>
<name>A0A813IZ08_POLGL</name>